<evidence type="ECO:0000313" key="2">
    <source>
        <dbReference type="Proteomes" id="UP001432000"/>
    </source>
</evidence>
<sequence length="221" mass="23781">MTPFVLHCGSPPLPISLTDVPLTSASPVPTDEECDSLFSAVGTIADPRVIVLGNDASLAAVLTRLMRTERLHFEIAFVPETTTSAGHIYRLGTGSRAAKVALTGTAKPMPLIRDDAGKAVVGRALVRGPAGTELEGEAYVDDTQLFSGAVSGVEVVPTPEMPGLKARVTGRRRLFGRRWTHGRAMQLGAIAAQLTRDGVPGDREVKRSTFYRHDREWLLVR</sequence>
<organism evidence="1 2">
    <name type="scientific">Rhodococcus sovatensis</name>
    <dbReference type="NCBI Taxonomy" id="1805840"/>
    <lineage>
        <taxon>Bacteria</taxon>
        <taxon>Bacillati</taxon>
        <taxon>Actinomycetota</taxon>
        <taxon>Actinomycetes</taxon>
        <taxon>Mycobacteriales</taxon>
        <taxon>Nocardiaceae</taxon>
        <taxon>Rhodococcus</taxon>
    </lineage>
</organism>
<protein>
    <recommendedName>
        <fullName evidence="3">Peptidase M50</fullName>
    </recommendedName>
</protein>
<accession>A0ABZ2PDX2</accession>
<dbReference type="Proteomes" id="UP001432000">
    <property type="component" value="Chromosome"/>
</dbReference>
<dbReference type="EMBL" id="CP147846">
    <property type="protein sequence ID" value="WXG67217.1"/>
    <property type="molecule type" value="Genomic_DNA"/>
</dbReference>
<proteinExistence type="predicted"/>
<reference evidence="1 2" key="1">
    <citation type="submission" date="2024-03" db="EMBL/GenBank/DDBJ databases">
        <title>Natural products discovery in diverse microorganisms through a two-stage MS feature dereplication strategy.</title>
        <authorList>
            <person name="Zhang R."/>
        </authorList>
    </citation>
    <scope>NUCLEOTIDE SEQUENCE [LARGE SCALE GENOMIC DNA]</scope>
    <source>
        <strain evidence="1 2">18930</strain>
    </source>
</reference>
<dbReference type="RefSeq" id="WP_338886639.1">
    <property type="nucleotide sequence ID" value="NZ_CP147846.1"/>
</dbReference>
<evidence type="ECO:0008006" key="3">
    <source>
        <dbReference type="Google" id="ProtNLM"/>
    </source>
</evidence>
<evidence type="ECO:0000313" key="1">
    <source>
        <dbReference type="EMBL" id="WXG67217.1"/>
    </source>
</evidence>
<keyword evidence="2" id="KW-1185">Reference proteome</keyword>
<name>A0ABZ2PDX2_9NOCA</name>
<gene>
    <name evidence="1" type="ORF">WDS16_18420</name>
</gene>